<organism evidence="6 7">
    <name type="scientific">Paramecium tetraurelia</name>
    <dbReference type="NCBI Taxonomy" id="5888"/>
    <lineage>
        <taxon>Eukaryota</taxon>
        <taxon>Sar</taxon>
        <taxon>Alveolata</taxon>
        <taxon>Ciliophora</taxon>
        <taxon>Intramacronucleata</taxon>
        <taxon>Oligohymenophorea</taxon>
        <taxon>Peniculida</taxon>
        <taxon>Parameciidae</taxon>
        <taxon>Paramecium</taxon>
    </lineage>
</organism>
<dbReference type="CDD" id="cd23798">
    <property type="entry name" value="UBCc_UBE2I"/>
    <property type="match status" value="1"/>
</dbReference>
<dbReference type="PROSITE" id="PS50042">
    <property type="entry name" value="CNMP_BINDING_3"/>
    <property type="match status" value="2"/>
</dbReference>
<dbReference type="InterPro" id="IPR000595">
    <property type="entry name" value="cNMP-bd_dom"/>
</dbReference>
<evidence type="ECO:0000313" key="7">
    <source>
        <dbReference type="Proteomes" id="UP000000600"/>
    </source>
</evidence>
<evidence type="ECO:0000259" key="4">
    <source>
        <dbReference type="PROSITE" id="PS50042"/>
    </source>
</evidence>
<evidence type="ECO:0000256" key="3">
    <source>
        <dbReference type="PROSITE-ProRule" id="PRU10133"/>
    </source>
</evidence>
<evidence type="ECO:0000313" key="6">
    <source>
        <dbReference type="EMBL" id="CAK89414.1"/>
    </source>
</evidence>
<dbReference type="PROSITE" id="PS00183">
    <property type="entry name" value="UBC_1"/>
    <property type="match status" value="1"/>
</dbReference>
<accession>A0E297</accession>
<dbReference type="InterPro" id="IPR018490">
    <property type="entry name" value="cNMP-bd_dom_sf"/>
</dbReference>
<dbReference type="Proteomes" id="UP000000600">
    <property type="component" value="Unassembled WGS sequence"/>
</dbReference>
<dbReference type="SMART" id="SM00212">
    <property type="entry name" value="UBCc"/>
    <property type="match status" value="1"/>
</dbReference>
<dbReference type="GO" id="GO:0016740">
    <property type="term" value="F:transferase activity"/>
    <property type="evidence" value="ECO:0007669"/>
    <property type="project" value="UniProtKB-KW"/>
</dbReference>
<dbReference type="SUPFAM" id="SSF54495">
    <property type="entry name" value="UBC-like"/>
    <property type="match status" value="1"/>
</dbReference>
<dbReference type="Gene3D" id="3.10.110.10">
    <property type="entry name" value="Ubiquitin Conjugating Enzyme"/>
    <property type="match status" value="1"/>
</dbReference>
<dbReference type="PROSITE" id="PS00889">
    <property type="entry name" value="CNMP_BINDING_2"/>
    <property type="match status" value="1"/>
</dbReference>
<dbReference type="InterPro" id="IPR000608">
    <property type="entry name" value="UBC"/>
</dbReference>
<feature type="domain" description="Cyclic nucleotide-binding" evidence="4">
    <location>
        <begin position="58"/>
        <end position="166"/>
    </location>
</feature>
<dbReference type="InParanoid" id="A0E297"/>
<dbReference type="RefSeq" id="XP_001456811.1">
    <property type="nucleotide sequence ID" value="XM_001456774.2"/>
</dbReference>
<dbReference type="PROSITE" id="PS50127">
    <property type="entry name" value="UBC_2"/>
    <property type="match status" value="1"/>
</dbReference>
<dbReference type="SMART" id="SM00100">
    <property type="entry name" value="cNMP"/>
    <property type="match status" value="2"/>
</dbReference>
<dbReference type="OrthoDB" id="312042at2759"/>
<evidence type="ECO:0000256" key="2">
    <source>
        <dbReference type="ARBA" id="ARBA00022786"/>
    </source>
</evidence>
<dbReference type="eggNOG" id="KOG0424">
    <property type="taxonomic scope" value="Eukaryota"/>
</dbReference>
<name>A0E297_PARTE</name>
<protein>
    <recommendedName>
        <fullName evidence="8">UBC core domain-containing protein</fullName>
    </recommendedName>
</protein>
<dbReference type="InterPro" id="IPR014710">
    <property type="entry name" value="RmlC-like_jellyroll"/>
</dbReference>
<dbReference type="InterPro" id="IPR023313">
    <property type="entry name" value="UBQ-conjugating_AS"/>
</dbReference>
<dbReference type="EMBL" id="CT868654">
    <property type="protein sequence ID" value="CAK89414.1"/>
    <property type="molecule type" value="Genomic_DNA"/>
</dbReference>
<dbReference type="SUPFAM" id="SSF51206">
    <property type="entry name" value="cAMP-binding domain-like"/>
    <property type="match status" value="2"/>
</dbReference>
<evidence type="ECO:0008006" key="8">
    <source>
        <dbReference type="Google" id="ProtNLM"/>
    </source>
</evidence>
<keyword evidence="7" id="KW-1185">Reference proteome</keyword>
<dbReference type="Pfam" id="PF00027">
    <property type="entry name" value="cNMP_binding"/>
    <property type="match status" value="1"/>
</dbReference>
<keyword evidence="2" id="KW-0833">Ubl conjugation pathway</keyword>
<feature type="active site" description="Glycyl thioester intermediate" evidence="3">
    <location>
        <position position="551"/>
    </location>
</feature>
<dbReference type="AlphaFoldDB" id="A0E297"/>
<keyword evidence="1" id="KW-0808">Transferase</keyword>
<dbReference type="eggNOG" id="KOG0614">
    <property type="taxonomic scope" value="Eukaryota"/>
</dbReference>
<reference evidence="6 7" key="1">
    <citation type="journal article" date="2006" name="Nature">
        <title>Global trends of whole-genome duplications revealed by the ciliate Paramecium tetraurelia.</title>
        <authorList>
            <consortium name="Genoscope"/>
            <person name="Aury J.-M."/>
            <person name="Jaillon O."/>
            <person name="Duret L."/>
            <person name="Noel B."/>
            <person name="Jubin C."/>
            <person name="Porcel B.M."/>
            <person name="Segurens B."/>
            <person name="Daubin V."/>
            <person name="Anthouard V."/>
            <person name="Aiach N."/>
            <person name="Arnaiz O."/>
            <person name="Billaut A."/>
            <person name="Beisson J."/>
            <person name="Blanc I."/>
            <person name="Bouhouche K."/>
            <person name="Camara F."/>
            <person name="Duharcourt S."/>
            <person name="Guigo R."/>
            <person name="Gogendeau D."/>
            <person name="Katinka M."/>
            <person name="Keller A.-M."/>
            <person name="Kissmehl R."/>
            <person name="Klotz C."/>
            <person name="Koll F."/>
            <person name="Le Moue A."/>
            <person name="Lepere C."/>
            <person name="Malinsky S."/>
            <person name="Nowacki M."/>
            <person name="Nowak J.K."/>
            <person name="Plattner H."/>
            <person name="Poulain J."/>
            <person name="Ruiz F."/>
            <person name="Serrano V."/>
            <person name="Zagulski M."/>
            <person name="Dessen P."/>
            <person name="Betermier M."/>
            <person name="Weissenbach J."/>
            <person name="Scarpelli C."/>
            <person name="Schachter V."/>
            <person name="Sperling L."/>
            <person name="Meyer E."/>
            <person name="Cohen J."/>
            <person name="Wincker P."/>
        </authorList>
    </citation>
    <scope>NUCLEOTIDE SEQUENCE [LARGE SCALE GENOMIC DNA]</scope>
    <source>
        <strain evidence="6 7">Stock d4-2</strain>
    </source>
</reference>
<evidence type="ECO:0000256" key="1">
    <source>
        <dbReference type="ARBA" id="ARBA00022679"/>
    </source>
</evidence>
<dbReference type="FunFam" id="3.10.110.10:FF:000142">
    <property type="entry name" value="Ubiquitin-conjugating enzyme E2"/>
    <property type="match status" value="1"/>
</dbReference>
<feature type="domain" description="Cyclic nucleotide-binding" evidence="4">
    <location>
        <begin position="188"/>
        <end position="306"/>
    </location>
</feature>
<dbReference type="STRING" id="5888.A0E297"/>
<dbReference type="KEGG" id="ptm:GSPATT00022586001"/>
<dbReference type="InterPro" id="IPR016135">
    <property type="entry name" value="UBQ-conjugating_enzyme/RWD"/>
</dbReference>
<gene>
    <name evidence="6" type="ORF">GSPATT00022586001</name>
</gene>
<dbReference type="OMA" id="PLNEYFE"/>
<evidence type="ECO:0000259" key="5">
    <source>
        <dbReference type="PROSITE" id="PS50127"/>
    </source>
</evidence>
<feature type="domain" description="UBC core" evidence="5">
    <location>
        <begin position="462"/>
        <end position="616"/>
    </location>
</feature>
<dbReference type="CDD" id="cd00038">
    <property type="entry name" value="CAP_ED"/>
    <property type="match status" value="2"/>
</dbReference>
<dbReference type="PANTHER" id="PTHR23011:SF28">
    <property type="entry name" value="CYCLIC NUCLEOTIDE-BINDING DOMAIN CONTAINING PROTEIN"/>
    <property type="match status" value="1"/>
</dbReference>
<dbReference type="HOGENOM" id="CLU_441779_0_0_1"/>
<dbReference type="PANTHER" id="PTHR23011">
    <property type="entry name" value="CYCLIC NUCLEOTIDE-BINDING DOMAIN CONTAINING PROTEIN"/>
    <property type="match status" value="1"/>
</dbReference>
<dbReference type="InterPro" id="IPR018488">
    <property type="entry name" value="cNMP-bd_CS"/>
</dbReference>
<dbReference type="PRINTS" id="PR00103">
    <property type="entry name" value="CAMPKINASE"/>
</dbReference>
<dbReference type="Pfam" id="PF00179">
    <property type="entry name" value="UQ_con"/>
    <property type="match status" value="1"/>
</dbReference>
<dbReference type="GeneID" id="5042596"/>
<sequence length="619" mass="72120">MASVSKEQIKIQEEEATNVQLFILQTEKLKKLLQIQKADRDTNILAEIASIAKQIGFLSKYKDRPYFTALCKHLYMQTFEPNSCIFKQGDEGDKFYVILNGSVRVLIDQATTLKDVMIKKEVAQLKKGEFFGEMALQFNLKRTATIITNEITDLIILENEAFQQFMLADHMQTERVKETIKFLEQLDIFQGFSNKIMVSLSTKCIQNRHKHQTILLKAGTVPNKLFIIKSGCVTVIQKLPGVRSDYTPQAEYGFPLNEYFELTELGEGEIFGDLAMLKQEKSKYTYMTAIQSEIITLSLFDIKQIVPPELLDQYLVKLQTYPEQSELKEMIIEKGRWEKYKKQLFNKIQKEKQSRKGFNEGLRLPTLNDSYIQPPNRHNIKAFVINDKRQRLTPVEKRLFVNELNYIRQSVSNERLKNDFLEQQFQQQILYTILKPKKAQTNYLFYINKNHLKQMSKEVSELVITRLKAERRAWRTDHPHGFVAKPTTKEDGTVDLLKWVCEIPGPQGCPWEEGTYTLHMDFSHDYPMKPPKCQFKPVLPHPNVYPSGTVCLSILNEEEDWKSSITVKQILLGIQKLLKDEPNIESPAQYEPCNQYKNNRQEYLKKAREFAASLKKQPQ</sequence>
<proteinExistence type="predicted"/>
<dbReference type="Gene3D" id="2.60.120.10">
    <property type="entry name" value="Jelly Rolls"/>
    <property type="match status" value="2"/>
</dbReference>